<proteinExistence type="predicted"/>
<dbReference type="Gene3D" id="1.25.40.10">
    <property type="entry name" value="Tetratricopeptide repeat domain"/>
    <property type="match status" value="1"/>
</dbReference>
<dbReference type="PIRSF" id="PIRSF030959">
    <property type="entry name" value="UCP030959"/>
    <property type="match status" value="1"/>
</dbReference>
<comment type="caution">
    <text evidence="2">The sequence shown here is derived from an EMBL/GenBank/DDBJ whole genome shotgun (WGS) entry which is preliminary data.</text>
</comment>
<keyword evidence="3" id="KW-1185">Reference proteome</keyword>
<keyword evidence="1" id="KW-0472">Membrane</keyword>
<dbReference type="AlphaFoldDB" id="A0A1B8H5A1"/>
<protein>
    <submittedName>
        <fullName evidence="2">Uncharacterized protein</fullName>
    </submittedName>
</protein>
<keyword evidence="1" id="KW-1133">Transmembrane helix</keyword>
<reference evidence="3" key="1">
    <citation type="submission" date="2016-06" db="EMBL/GenBank/DDBJ databases">
        <authorList>
            <person name="Butler K."/>
        </authorList>
    </citation>
    <scope>NUCLEOTIDE SEQUENCE [LARGE SCALE GENOMIC DNA]</scope>
    <source>
        <strain evidence="3">GCSL-Mp20</strain>
    </source>
</reference>
<gene>
    <name evidence="2" type="ORF">AYY18_10010</name>
</gene>
<keyword evidence="1" id="KW-0812">Transmembrane</keyword>
<dbReference type="OrthoDB" id="7559170at2"/>
<dbReference type="Proteomes" id="UP000092377">
    <property type="component" value="Unassembled WGS sequence"/>
</dbReference>
<name>A0A1B8H5A1_9GAMM</name>
<evidence type="ECO:0000256" key="1">
    <source>
        <dbReference type="SAM" id="Phobius"/>
    </source>
</evidence>
<dbReference type="SUPFAM" id="SSF48452">
    <property type="entry name" value="TPR-like"/>
    <property type="match status" value="1"/>
</dbReference>
<feature type="transmembrane region" description="Helical" evidence="1">
    <location>
        <begin position="26"/>
        <end position="50"/>
    </location>
</feature>
<dbReference type="InterPro" id="IPR014562">
    <property type="entry name" value="UCP030959_TPR_rpt-cont"/>
</dbReference>
<dbReference type="Pfam" id="PF14559">
    <property type="entry name" value="TPR_19"/>
    <property type="match status" value="1"/>
</dbReference>
<dbReference type="InterPro" id="IPR011990">
    <property type="entry name" value="TPR-like_helical_dom_sf"/>
</dbReference>
<accession>A0A1B8H5A1</accession>
<evidence type="ECO:0000313" key="2">
    <source>
        <dbReference type="EMBL" id="OBU04262.1"/>
    </source>
</evidence>
<sequence>MPLLAAILYLIPAIYFAIHAVKNQQNYYWLFILFVFPVVGSITYAFSVWLPEFRHSRHANRLESKIKSVLNPDKDIREAQRQYDIAPTTEHCLMLADAYAEKERYQDAAHYFNESLQGHNQSLPDILLRYAETLFHMEDYSRCKEILDTLTENNPGFVSASGHLLYARTLAKSGRNDEADDEFNSLMAYQDRIEIKMSYASFLIDNNRNHEALPLLEQVLTTYNLMPKSAQRFNRQWKEKATALMKQINQ</sequence>
<dbReference type="EMBL" id="LZEY01000056">
    <property type="protein sequence ID" value="OBU04262.1"/>
    <property type="molecule type" value="Genomic_DNA"/>
</dbReference>
<organism evidence="2 3">
    <name type="scientific">Morganella psychrotolerans</name>
    <dbReference type="NCBI Taxonomy" id="368603"/>
    <lineage>
        <taxon>Bacteria</taxon>
        <taxon>Pseudomonadati</taxon>
        <taxon>Pseudomonadota</taxon>
        <taxon>Gammaproteobacteria</taxon>
        <taxon>Enterobacterales</taxon>
        <taxon>Morganellaceae</taxon>
        <taxon>Morganella</taxon>
    </lineage>
</organism>
<dbReference type="RefSeq" id="WP_067405367.1">
    <property type="nucleotide sequence ID" value="NZ_LZEY01000056.1"/>
</dbReference>
<evidence type="ECO:0000313" key="3">
    <source>
        <dbReference type="Proteomes" id="UP000092377"/>
    </source>
</evidence>